<evidence type="ECO:0000313" key="10">
    <source>
        <dbReference type="EMBL" id="GAA5175877.1"/>
    </source>
</evidence>
<evidence type="ECO:0000256" key="1">
    <source>
        <dbReference type="ARBA" id="ARBA00022448"/>
    </source>
</evidence>
<evidence type="ECO:0000256" key="6">
    <source>
        <dbReference type="ARBA" id="ARBA00023014"/>
    </source>
</evidence>
<organism evidence="10 11">
    <name type="scientific">Pseudonocardia eucalypti</name>
    <dbReference type="NCBI Taxonomy" id="648755"/>
    <lineage>
        <taxon>Bacteria</taxon>
        <taxon>Bacillati</taxon>
        <taxon>Actinomycetota</taxon>
        <taxon>Actinomycetes</taxon>
        <taxon>Pseudonocardiales</taxon>
        <taxon>Pseudonocardiaceae</taxon>
        <taxon>Pseudonocardia</taxon>
    </lineage>
</organism>
<reference evidence="11" key="1">
    <citation type="journal article" date="2019" name="Int. J. Syst. Evol. Microbiol.">
        <title>The Global Catalogue of Microorganisms (GCM) 10K type strain sequencing project: providing services to taxonomists for standard genome sequencing and annotation.</title>
        <authorList>
            <consortium name="The Broad Institute Genomics Platform"/>
            <consortium name="The Broad Institute Genome Sequencing Center for Infectious Disease"/>
            <person name="Wu L."/>
            <person name="Ma J."/>
        </authorList>
    </citation>
    <scope>NUCLEOTIDE SEQUENCE [LARGE SCALE GENOMIC DNA]</scope>
    <source>
        <strain evidence="11">JCM 18303</strain>
    </source>
</reference>
<dbReference type="InterPro" id="IPR007419">
    <property type="entry name" value="BFD-like_2Fe2S-bd_dom"/>
</dbReference>
<keyword evidence="5" id="KW-0408">Iron</keyword>
<comment type="caution">
    <text evidence="10">The sequence shown here is derived from an EMBL/GenBank/DDBJ whole genome shotgun (WGS) entry which is preliminary data.</text>
</comment>
<dbReference type="PANTHER" id="PTHR37424:SF1">
    <property type="entry name" value="BACTERIOFERRITIN-ASSOCIATED FERREDOXIN"/>
    <property type="match status" value="1"/>
</dbReference>
<dbReference type="Pfam" id="PF04324">
    <property type="entry name" value="Fer2_BFD"/>
    <property type="match status" value="1"/>
</dbReference>
<keyword evidence="4" id="KW-0249">Electron transport</keyword>
<accession>A0ABP9REQ5</accession>
<evidence type="ECO:0000256" key="2">
    <source>
        <dbReference type="ARBA" id="ARBA00022714"/>
    </source>
</evidence>
<sequence length="66" mass="6858">MFVCMCIAVTEHEIRECIHAGARTVEEVSECSMAGTGCGGCRETIAMLLENKGGLAGALDGLPRSA</sequence>
<dbReference type="Proteomes" id="UP001428817">
    <property type="component" value="Unassembled WGS sequence"/>
</dbReference>
<dbReference type="PANTHER" id="PTHR37424">
    <property type="entry name" value="BACTERIOFERRITIN-ASSOCIATED FERREDOXIN"/>
    <property type="match status" value="1"/>
</dbReference>
<protein>
    <recommendedName>
        <fullName evidence="7">Bacterioferritin-associated ferredoxin</fullName>
    </recommendedName>
</protein>
<proteinExistence type="inferred from homology"/>
<gene>
    <name evidence="10" type="ORF">GCM10023321_82820</name>
</gene>
<evidence type="ECO:0000259" key="9">
    <source>
        <dbReference type="Pfam" id="PF04324"/>
    </source>
</evidence>
<comment type="similarity">
    <text evidence="8">Belongs to the Bfd family.</text>
</comment>
<evidence type="ECO:0000313" key="11">
    <source>
        <dbReference type="Proteomes" id="UP001428817"/>
    </source>
</evidence>
<keyword evidence="1" id="KW-0813">Transport</keyword>
<dbReference type="InterPro" id="IPR041854">
    <property type="entry name" value="BFD-like_2Fe2S-bd_dom_sf"/>
</dbReference>
<evidence type="ECO:0000256" key="8">
    <source>
        <dbReference type="ARBA" id="ARBA00046332"/>
    </source>
</evidence>
<dbReference type="InterPro" id="IPR052371">
    <property type="entry name" value="BFD-associated_ferredoxin"/>
</dbReference>
<keyword evidence="11" id="KW-1185">Reference proteome</keyword>
<dbReference type="Gene3D" id="1.10.10.1100">
    <property type="entry name" value="BFD-like [2Fe-2S]-binding domain"/>
    <property type="match status" value="1"/>
</dbReference>
<name>A0ABP9REQ5_9PSEU</name>
<dbReference type="EMBL" id="BAABJP010000068">
    <property type="protein sequence ID" value="GAA5175877.1"/>
    <property type="molecule type" value="Genomic_DNA"/>
</dbReference>
<keyword evidence="6" id="KW-0411">Iron-sulfur</keyword>
<feature type="domain" description="BFD-like [2Fe-2S]-binding" evidence="9">
    <location>
        <begin position="3"/>
        <end position="50"/>
    </location>
</feature>
<evidence type="ECO:0000256" key="5">
    <source>
        <dbReference type="ARBA" id="ARBA00023004"/>
    </source>
</evidence>
<evidence type="ECO:0000256" key="4">
    <source>
        <dbReference type="ARBA" id="ARBA00022982"/>
    </source>
</evidence>
<evidence type="ECO:0000256" key="7">
    <source>
        <dbReference type="ARBA" id="ARBA00039386"/>
    </source>
</evidence>
<keyword evidence="3" id="KW-0479">Metal-binding</keyword>
<evidence type="ECO:0000256" key="3">
    <source>
        <dbReference type="ARBA" id="ARBA00022723"/>
    </source>
</evidence>
<keyword evidence="2" id="KW-0001">2Fe-2S</keyword>